<dbReference type="InterPro" id="IPR036388">
    <property type="entry name" value="WH-like_DNA-bd_sf"/>
</dbReference>
<evidence type="ECO:0000313" key="2">
    <source>
        <dbReference type="EMBL" id="MBD9725887.1"/>
    </source>
</evidence>
<organism evidence="2 3">
    <name type="scientific">Streptomyces caniscabiei</name>
    <dbReference type="NCBI Taxonomy" id="2746961"/>
    <lineage>
        <taxon>Bacteria</taxon>
        <taxon>Bacillati</taxon>
        <taxon>Actinomycetota</taxon>
        <taxon>Actinomycetes</taxon>
        <taxon>Kitasatosporales</taxon>
        <taxon>Streptomycetaceae</taxon>
        <taxon>Streptomyces</taxon>
    </lineage>
</organism>
<dbReference type="InterPro" id="IPR016032">
    <property type="entry name" value="Sig_transdc_resp-reg_C-effctor"/>
</dbReference>
<dbReference type="CDD" id="cd06170">
    <property type="entry name" value="LuxR_C_like"/>
    <property type="match status" value="1"/>
</dbReference>
<dbReference type="PANTHER" id="PTHR34293">
    <property type="entry name" value="HTH-TYPE TRANSCRIPTIONAL REGULATOR TRMBL2"/>
    <property type="match status" value="1"/>
</dbReference>
<evidence type="ECO:0000259" key="1">
    <source>
        <dbReference type="PROSITE" id="PS50043"/>
    </source>
</evidence>
<proteinExistence type="predicted"/>
<dbReference type="SUPFAM" id="SSF46894">
    <property type="entry name" value="C-terminal effector domain of the bipartite response regulators"/>
    <property type="match status" value="1"/>
</dbReference>
<accession>A0A927L5F1</accession>
<dbReference type="PROSITE" id="PS50043">
    <property type="entry name" value="HTH_LUXR_2"/>
    <property type="match status" value="1"/>
</dbReference>
<evidence type="ECO:0000313" key="3">
    <source>
        <dbReference type="Proteomes" id="UP000661025"/>
    </source>
</evidence>
<sequence>MGQGLRNVTEEHDHGPAELCEAGLALYGRALREGRVSVEDCTHPSCLLRLGLLRPDHDDPRWLRPLAPALALPRLLQESARDIARRRREEARLAEAFAPLLTLDSHSASVADVPGIGLLTGFDRINEAIGLAMDEAHEELLTIQPGGRRSAVRLRDVGLPREQRMLARGCSIRTLYQDTTRHDLGVVAHFERLAGDVQVRTLNEVTKRLLIVDRAVAFVPAGEDRTHALEIRHPGLVSFLATVFDRFWNLATPMYPEAVRISPTDGITPRQRAIAHLLVDGHTDTVIAQRLGLNVRTARTHIARLAATLGSESRAQLGYRIAESGILKQKGTDQ</sequence>
<protein>
    <submittedName>
        <fullName evidence="2">Helix-turn-helix transcriptional regulator</fullName>
    </submittedName>
</protein>
<dbReference type="GO" id="GO:0006355">
    <property type="term" value="P:regulation of DNA-templated transcription"/>
    <property type="evidence" value="ECO:0007669"/>
    <property type="project" value="InterPro"/>
</dbReference>
<reference evidence="2" key="1">
    <citation type="submission" date="2020-09" db="EMBL/GenBank/DDBJ databases">
        <title>Streptomyces canutascabiei sp. nov., which causes potato common scab and is distributed across the world.</title>
        <authorList>
            <person name="Nguyen H.P."/>
            <person name="Weisberg A.J."/>
            <person name="Chang J.H."/>
            <person name="Clarke C.R."/>
        </authorList>
    </citation>
    <scope>NUCLEOTIDE SEQUENCE</scope>
    <source>
        <strain evidence="2">ID-01-6.2a</strain>
    </source>
</reference>
<gene>
    <name evidence="2" type="ORF">IHE70_22200</name>
</gene>
<dbReference type="InterPro" id="IPR051797">
    <property type="entry name" value="TrmB-like"/>
</dbReference>
<feature type="domain" description="HTH luxR-type" evidence="1">
    <location>
        <begin position="260"/>
        <end position="325"/>
    </location>
</feature>
<dbReference type="PANTHER" id="PTHR34293:SF1">
    <property type="entry name" value="HTH-TYPE TRANSCRIPTIONAL REGULATOR TRMBL2"/>
    <property type="match status" value="1"/>
</dbReference>
<comment type="caution">
    <text evidence="2">The sequence shown here is derived from an EMBL/GenBank/DDBJ whole genome shotgun (WGS) entry which is preliminary data.</text>
</comment>
<dbReference type="AlphaFoldDB" id="A0A927L5F1"/>
<dbReference type="Pfam" id="PF00196">
    <property type="entry name" value="GerE"/>
    <property type="match status" value="1"/>
</dbReference>
<dbReference type="InterPro" id="IPR000792">
    <property type="entry name" value="Tscrpt_reg_LuxR_C"/>
</dbReference>
<dbReference type="SMART" id="SM00421">
    <property type="entry name" value="HTH_LUXR"/>
    <property type="match status" value="1"/>
</dbReference>
<dbReference type="Proteomes" id="UP000661025">
    <property type="component" value="Unassembled WGS sequence"/>
</dbReference>
<dbReference type="Gene3D" id="1.10.10.10">
    <property type="entry name" value="Winged helix-like DNA-binding domain superfamily/Winged helix DNA-binding domain"/>
    <property type="match status" value="1"/>
</dbReference>
<dbReference type="PRINTS" id="PR00038">
    <property type="entry name" value="HTHLUXR"/>
</dbReference>
<dbReference type="GO" id="GO:0003677">
    <property type="term" value="F:DNA binding"/>
    <property type="evidence" value="ECO:0007669"/>
    <property type="project" value="InterPro"/>
</dbReference>
<dbReference type="EMBL" id="JACYXT010000009">
    <property type="protein sequence ID" value="MBD9725887.1"/>
    <property type="molecule type" value="Genomic_DNA"/>
</dbReference>
<name>A0A927L5F1_9ACTN</name>